<evidence type="ECO:0000313" key="2">
    <source>
        <dbReference type="Proteomes" id="UP001500902"/>
    </source>
</evidence>
<comment type="caution">
    <text evidence="1">The sequence shown here is derived from an EMBL/GenBank/DDBJ whole genome shotgun (WGS) entry which is preliminary data.</text>
</comment>
<organism evidence="1 2">
    <name type="scientific">Nonomuraea antimicrobica</name>
    <dbReference type="NCBI Taxonomy" id="561173"/>
    <lineage>
        <taxon>Bacteria</taxon>
        <taxon>Bacillati</taxon>
        <taxon>Actinomycetota</taxon>
        <taxon>Actinomycetes</taxon>
        <taxon>Streptosporangiales</taxon>
        <taxon>Streptosporangiaceae</taxon>
        <taxon>Nonomuraea</taxon>
    </lineage>
</organism>
<reference evidence="2" key="1">
    <citation type="journal article" date="2019" name="Int. J. Syst. Evol. Microbiol.">
        <title>The Global Catalogue of Microorganisms (GCM) 10K type strain sequencing project: providing services to taxonomists for standard genome sequencing and annotation.</title>
        <authorList>
            <consortium name="The Broad Institute Genomics Platform"/>
            <consortium name="The Broad Institute Genome Sequencing Center for Infectious Disease"/>
            <person name="Wu L."/>
            <person name="Ma J."/>
        </authorList>
    </citation>
    <scope>NUCLEOTIDE SEQUENCE [LARGE SCALE GENOMIC DNA]</scope>
    <source>
        <strain evidence="2">JCM 16904</strain>
    </source>
</reference>
<dbReference type="SUPFAM" id="SSF48452">
    <property type="entry name" value="TPR-like"/>
    <property type="match status" value="1"/>
</dbReference>
<proteinExistence type="predicted"/>
<evidence type="ECO:0000313" key="1">
    <source>
        <dbReference type="EMBL" id="GAA3704895.1"/>
    </source>
</evidence>
<name>A0ABP7DHL5_9ACTN</name>
<sequence>MLAVRLGRAVQTSDLGFAALAADTDARALLFPTGVPAAIETASGLWCRLGSAASSPALPTPSASFVASAAEQAGWRWHFDPPDISVARTAGRAVDALDVHMLRSCAEQFLDLDRRHGGGHARTFLGDFLTRDVTPLLRGRYADAVGRKLFAAAAELTGMAAFMSYDIGDHGTAQRAFIQALRLSKAAGDRLHGAHILANLATQAIFLGLPSEAVRLARATVEGAGRHPGAMVAARLHATAANAHALAGDRHGFAKTIARAAHALEHAKAGPSWARYFSPAHLAGTAMRSLLDLDRPGEALRYQEQALDLGPANLRTRALHTALTATAHARAGHIDQAALLAVQALQLARQVRSRRVTARIVLLADVLSPHLSVAEVSAFLDQLPDHVTAEQISRAAGGTAAPG</sequence>
<dbReference type="InterPro" id="IPR011990">
    <property type="entry name" value="TPR-like_helical_dom_sf"/>
</dbReference>
<dbReference type="Proteomes" id="UP001500902">
    <property type="component" value="Unassembled WGS sequence"/>
</dbReference>
<accession>A0ABP7DHL5</accession>
<dbReference type="Gene3D" id="1.25.40.10">
    <property type="entry name" value="Tetratricopeptide repeat domain"/>
    <property type="match status" value="1"/>
</dbReference>
<keyword evidence="2" id="KW-1185">Reference proteome</keyword>
<gene>
    <name evidence="1" type="ORF">GCM10022224_082850</name>
</gene>
<dbReference type="EMBL" id="BAAAZP010000185">
    <property type="protein sequence ID" value="GAA3704895.1"/>
    <property type="molecule type" value="Genomic_DNA"/>
</dbReference>
<evidence type="ECO:0008006" key="3">
    <source>
        <dbReference type="Google" id="ProtNLM"/>
    </source>
</evidence>
<protein>
    <recommendedName>
        <fullName evidence="3">Transcriptional regulator</fullName>
    </recommendedName>
</protein>